<dbReference type="AlphaFoldDB" id="A0A2P2NUT3"/>
<reference evidence="1" key="1">
    <citation type="submission" date="2018-02" db="EMBL/GenBank/DDBJ databases">
        <title>Rhizophora mucronata_Transcriptome.</title>
        <authorList>
            <person name="Meera S.P."/>
            <person name="Sreeshan A."/>
            <person name="Augustine A."/>
        </authorList>
    </citation>
    <scope>NUCLEOTIDE SEQUENCE</scope>
    <source>
        <tissue evidence="1">Leaf</tissue>
    </source>
</reference>
<name>A0A2P2NUT3_RHIMU</name>
<sequence length="31" mass="3409">MHIFLSPIFFFLGRGGGVCLSHSGIYHSQLS</sequence>
<organism evidence="1">
    <name type="scientific">Rhizophora mucronata</name>
    <name type="common">Asiatic mangrove</name>
    <dbReference type="NCBI Taxonomy" id="61149"/>
    <lineage>
        <taxon>Eukaryota</taxon>
        <taxon>Viridiplantae</taxon>
        <taxon>Streptophyta</taxon>
        <taxon>Embryophyta</taxon>
        <taxon>Tracheophyta</taxon>
        <taxon>Spermatophyta</taxon>
        <taxon>Magnoliopsida</taxon>
        <taxon>eudicotyledons</taxon>
        <taxon>Gunneridae</taxon>
        <taxon>Pentapetalae</taxon>
        <taxon>rosids</taxon>
        <taxon>fabids</taxon>
        <taxon>Malpighiales</taxon>
        <taxon>Rhizophoraceae</taxon>
        <taxon>Rhizophora</taxon>
    </lineage>
</organism>
<accession>A0A2P2NUT3</accession>
<dbReference type="EMBL" id="GGEC01065783">
    <property type="protein sequence ID" value="MBX46267.1"/>
    <property type="molecule type" value="Transcribed_RNA"/>
</dbReference>
<evidence type="ECO:0000313" key="1">
    <source>
        <dbReference type="EMBL" id="MBX46267.1"/>
    </source>
</evidence>
<protein>
    <submittedName>
        <fullName evidence="1">Uncharacterized protein</fullName>
    </submittedName>
</protein>
<proteinExistence type="predicted"/>